<dbReference type="STRING" id="411467.BACCAP_01882"/>
<gene>
    <name evidence="1" type="ORF">BACCAP_01882</name>
</gene>
<dbReference type="EMBL" id="AAXG02000012">
    <property type="protein sequence ID" value="EDN00051.1"/>
    <property type="molecule type" value="Genomic_DNA"/>
</dbReference>
<name>A6NUK0_9FIRM</name>
<reference evidence="1 2" key="1">
    <citation type="submission" date="2007-04" db="EMBL/GenBank/DDBJ databases">
        <authorList>
            <person name="Fulton L."/>
            <person name="Clifton S."/>
            <person name="Fulton B."/>
            <person name="Xu J."/>
            <person name="Minx P."/>
            <person name="Pepin K.H."/>
            <person name="Johnson M."/>
            <person name="Thiruvilangam P."/>
            <person name="Bhonagiri V."/>
            <person name="Nash W.E."/>
            <person name="Mardis E.R."/>
            <person name="Wilson R.K."/>
        </authorList>
    </citation>
    <scope>NUCLEOTIDE SEQUENCE [LARGE SCALE GENOMIC DNA]</scope>
    <source>
        <strain evidence="1 2">ATCC 29799</strain>
    </source>
</reference>
<dbReference type="RefSeq" id="WP_006572424.1">
    <property type="nucleotide sequence ID" value="NZ_AAXG02000012.1"/>
</dbReference>
<dbReference type="Proteomes" id="UP000003639">
    <property type="component" value="Unassembled WGS sequence"/>
</dbReference>
<evidence type="ECO:0000313" key="1">
    <source>
        <dbReference type="EMBL" id="EDN00051.1"/>
    </source>
</evidence>
<sequence length="52" mass="6054">MTQEEQIRLYRLMEMLSASLPMSRWLRFWSGSAKQHSASLCISVFSVRMMAA</sequence>
<evidence type="ECO:0000313" key="2">
    <source>
        <dbReference type="Proteomes" id="UP000003639"/>
    </source>
</evidence>
<dbReference type="AlphaFoldDB" id="A6NUK0"/>
<organism evidence="1 2">
    <name type="scientific">Pseudoflavonifractor capillosus ATCC 29799</name>
    <dbReference type="NCBI Taxonomy" id="411467"/>
    <lineage>
        <taxon>Bacteria</taxon>
        <taxon>Bacillati</taxon>
        <taxon>Bacillota</taxon>
        <taxon>Clostridia</taxon>
        <taxon>Eubacteriales</taxon>
        <taxon>Oscillospiraceae</taxon>
        <taxon>Pseudoflavonifractor</taxon>
    </lineage>
</organism>
<reference evidence="1 2" key="2">
    <citation type="submission" date="2007-06" db="EMBL/GenBank/DDBJ databases">
        <title>Draft genome sequence of Pseudoflavonifractor capillosus ATCC 29799.</title>
        <authorList>
            <person name="Sudarsanam P."/>
            <person name="Ley R."/>
            <person name="Guruge J."/>
            <person name="Turnbaugh P.J."/>
            <person name="Mahowald M."/>
            <person name="Liep D."/>
            <person name="Gordon J."/>
        </authorList>
    </citation>
    <scope>NUCLEOTIDE SEQUENCE [LARGE SCALE GENOMIC DNA]</scope>
    <source>
        <strain evidence="1 2">ATCC 29799</strain>
    </source>
</reference>
<keyword evidence="2" id="KW-1185">Reference proteome</keyword>
<proteinExistence type="predicted"/>
<accession>A6NUK0</accession>
<comment type="caution">
    <text evidence="1">The sequence shown here is derived from an EMBL/GenBank/DDBJ whole genome shotgun (WGS) entry which is preliminary data.</text>
</comment>
<protein>
    <submittedName>
        <fullName evidence="1">Uncharacterized protein</fullName>
    </submittedName>
</protein>